<dbReference type="SUPFAM" id="SSF55347">
    <property type="entry name" value="Glyceraldehyde-3-phosphate dehydrogenase-like, C-terminal domain"/>
    <property type="match status" value="1"/>
</dbReference>
<evidence type="ECO:0000313" key="16">
    <source>
        <dbReference type="Proteomes" id="UP000077469"/>
    </source>
</evidence>
<dbReference type="AlphaFoldDB" id="A0A0X1KSM9"/>
<dbReference type="PaxDb" id="1123384-AJ81_08575"/>
<protein>
    <recommendedName>
        <fullName evidence="9 12">4-hydroxy-tetrahydrodipicolinate reductase</fullName>
        <shortName evidence="12">HTPA reductase</shortName>
        <ecNumber evidence="9 12">1.17.1.8</ecNumber>
    </recommendedName>
</protein>
<evidence type="ECO:0000256" key="8">
    <source>
        <dbReference type="ARBA" id="ARBA00037922"/>
    </source>
</evidence>
<feature type="domain" description="Dihydrodipicolinate reductase N-terminal" evidence="13">
    <location>
        <begin position="27"/>
        <end position="98"/>
    </location>
</feature>
<evidence type="ECO:0000256" key="9">
    <source>
        <dbReference type="ARBA" id="ARBA00038983"/>
    </source>
</evidence>
<dbReference type="Pfam" id="PF05173">
    <property type="entry name" value="DapB_C"/>
    <property type="match status" value="1"/>
</dbReference>
<comment type="function">
    <text evidence="12">Catalyzes the conversion of 4-hydroxy-tetrahydrodipicolinate (HTPA) to tetrahydrodipicolinate.</text>
</comment>
<keyword evidence="5 12" id="KW-0560">Oxidoreductase</keyword>
<dbReference type="Gene3D" id="3.40.50.720">
    <property type="entry name" value="NAD(P)-binding Rossmann-like Domain"/>
    <property type="match status" value="2"/>
</dbReference>
<name>A0A0X1KSM9_9THEM</name>
<evidence type="ECO:0000256" key="4">
    <source>
        <dbReference type="ARBA" id="ARBA00022915"/>
    </source>
</evidence>
<dbReference type="EC" id="1.17.1.8" evidence="9 12"/>
<evidence type="ECO:0000259" key="13">
    <source>
        <dbReference type="Pfam" id="PF01113"/>
    </source>
</evidence>
<feature type="domain" description="Dihydrodipicolinate reductase C-terminal" evidence="14">
    <location>
        <begin position="101"/>
        <end position="212"/>
    </location>
</feature>
<evidence type="ECO:0000256" key="5">
    <source>
        <dbReference type="ARBA" id="ARBA00023002"/>
    </source>
</evidence>
<dbReference type="GO" id="GO:0050661">
    <property type="term" value="F:NADP binding"/>
    <property type="evidence" value="ECO:0007669"/>
    <property type="project" value="UniProtKB-UniRule"/>
</dbReference>
<feature type="binding site" evidence="12">
    <location>
        <position position="30"/>
    </location>
    <ligand>
        <name>NAD(+)</name>
        <dbReference type="ChEBI" id="CHEBI:57540"/>
    </ligand>
</feature>
<evidence type="ECO:0000259" key="14">
    <source>
        <dbReference type="Pfam" id="PF05173"/>
    </source>
</evidence>
<feature type="binding site" evidence="12">
    <location>
        <position position="31"/>
    </location>
    <ligand>
        <name>NADP(+)</name>
        <dbReference type="ChEBI" id="CHEBI:58349"/>
    </ligand>
</feature>
<dbReference type="GO" id="GO:0016726">
    <property type="term" value="F:oxidoreductase activity, acting on CH or CH2 groups, NAD or NADP as acceptor"/>
    <property type="evidence" value="ECO:0007669"/>
    <property type="project" value="UniProtKB-UniRule"/>
</dbReference>
<keyword evidence="3 12" id="KW-0521">NADP</keyword>
<dbReference type="EMBL" id="CP007141">
    <property type="protein sequence ID" value="AJC74229.1"/>
    <property type="molecule type" value="Genomic_DNA"/>
</dbReference>
<dbReference type="STRING" id="1123384.AJ81_08575"/>
<dbReference type="CDD" id="cd02274">
    <property type="entry name" value="DHDPR_N"/>
    <property type="match status" value="1"/>
</dbReference>
<dbReference type="Pfam" id="PF01113">
    <property type="entry name" value="DapB_N"/>
    <property type="match status" value="1"/>
</dbReference>
<dbReference type="GO" id="GO:0051287">
    <property type="term" value="F:NAD binding"/>
    <property type="evidence" value="ECO:0007669"/>
    <property type="project" value="UniProtKB-UniRule"/>
</dbReference>
<dbReference type="InterPro" id="IPR036291">
    <property type="entry name" value="NAD(P)-bd_dom_sf"/>
</dbReference>
<dbReference type="PANTHER" id="PTHR20836">
    <property type="entry name" value="DIHYDRODIPICOLINATE REDUCTASE"/>
    <property type="match status" value="1"/>
</dbReference>
<evidence type="ECO:0000256" key="6">
    <source>
        <dbReference type="ARBA" id="ARBA00023027"/>
    </source>
</evidence>
<keyword evidence="12" id="KW-0963">Cytoplasm</keyword>
<reference evidence="15 16" key="1">
    <citation type="submission" date="2014-01" db="EMBL/GenBank/DDBJ databases">
        <title>Genome sequencing of Thermotog hypogea.</title>
        <authorList>
            <person name="Zhang X."/>
            <person name="Alvare G."/>
            <person name="Fristensky B."/>
            <person name="Chen L."/>
            <person name="Suen T."/>
            <person name="Chen Q."/>
            <person name="Ma K."/>
        </authorList>
    </citation>
    <scope>NUCLEOTIDE SEQUENCE [LARGE SCALE GENOMIC DNA]</scope>
    <source>
        <strain evidence="15 16">DSM 11164</strain>
    </source>
</reference>
<keyword evidence="7 12" id="KW-0457">Lysine biosynthesis</keyword>
<dbReference type="InterPro" id="IPR000846">
    <property type="entry name" value="DapB_N"/>
</dbReference>
<feature type="binding site" evidence="12">
    <location>
        <begin position="137"/>
        <end position="138"/>
    </location>
    <ligand>
        <name>(S)-2,3,4,5-tetrahydrodipicolinate</name>
        <dbReference type="ChEBI" id="CHEBI:16845"/>
    </ligand>
</feature>
<keyword evidence="4 12" id="KW-0220">Diaminopimelate biosynthesis</keyword>
<comment type="subunit">
    <text evidence="12">Homotetramer.</text>
</comment>
<evidence type="ECO:0000313" key="15">
    <source>
        <dbReference type="EMBL" id="AJC74229.1"/>
    </source>
</evidence>
<evidence type="ECO:0000256" key="1">
    <source>
        <dbReference type="ARBA" id="ARBA00006642"/>
    </source>
</evidence>
<organism evidence="15 16">
    <name type="scientific">Pseudothermotoga hypogea DSM 11164 = NBRC 106472</name>
    <dbReference type="NCBI Taxonomy" id="1123384"/>
    <lineage>
        <taxon>Bacteria</taxon>
        <taxon>Thermotogati</taxon>
        <taxon>Thermotogota</taxon>
        <taxon>Thermotogae</taxon>
        <taxon>Thermotogales</taxon>
        <taxon>Thermotogaceae</taxon>
        <taxon>Pseudothermotoga</taxon>
    </lineage>
</organism>
<dbReference type="PANTHER" id="PTHR20836:SF0">
    <property type="entry name" value="4-HYDROXY-TETRAHYDRODIPICOLINATE REDUCTASE 1, CHLOROPLASTIC-RELATED"/>
    <property type="match status" value="1"/>
</dbReference>
<dbReference type="InterPro" id="IPR022663">
    <property type="entry name" value="DapB_C"/>
</dbReference>
<evidence type="ECO:0000256" key="3">
    <source>
        <dbReference type="ARBA" id="ARBA00022857"/>
    </source>
</evidence>
<gene>
    <name evidence="12" type="primary">dapB</name>
    <name evidence="15" type="ORF">AJ81_08575</name>
</gene>
<evidence type="ECO:0000256" key="7">
    <source>
        <dbReference type="ARBA" id="ARBA00023154"/>
    </source>
</evidence>
<comment type="catalytic activity">
    <reaction evidence="11 12">
        <text>(S)-2,3,4,5-tetrahydrodipicolinate + NAD(+) + H2O = (2S,4S)-4-hydroxy-2,3,4,5-tetrahydrodipicolinate + NADH + H(+)</text>
        <dbReference type="Rhea" id="RHEA:35323"/>
        <dbReference type="ChEBI" id="CHEBI:15377"/>
        <dbReference type="ChEBI" id="CHEBI:15378"/>
        <dbReference type="ChEBI" id="CHEBI:16845"/>
        <dbReference type="ChEBI" id="CHEBI:57540"/>
        <dbReference type="ChEBI" id="CHEBI:57945"/>
        <dbReference type="ChEBI" id="CHEBI:67139"/>
        <dbReference type="EC" id="1.17.1.8"/>
    </reaction>
</comment>
<feature type="binding site" evidence="12">
    <location>
        <begin position="95"/>
        <end position="98"/>
    </location>
    <ligand>
        <name>NAD(+)</name>
        <dbReference type="ChEBI" id="CHEBI:57540"/>
    </ligand>
</feature>
<evidence type="ECO:0000256" key="10">
    <source>
        <dbReference type="ARBA" id="ARBA00049080"/>
    </source>
</evidence>
<comment type="catalytic activity">
    <reaction evidence="10 12">
        <text>(S)-2,3,4,5-tetrahydrodipicolinate + NADP(+) + H2O = (2S,4S)-4-hydroxy-2,3,4,5-tetrahydrodipicolinate + NADPH + H(+)</text>
        <dbReference type="Rhea" id="RHEA:35331"/>
        <dbReference type="ChEBI" id="CHEBI:15377"/>
        <dbReference type="ChEBI" id="CHEBI:15378"/>
        <dbReference type="ChEBI" id="CHEBI:16845"/>
        <dbReference type="ChEBI" id="CHEBI:57783"/>
        <dbReference type="ChEBI" id="CHEBI:58349"/>
        <dbReference type="ChEBI" id="CHEBI:67139"/>
        <dbReference type="EC" id="1.17.1.8"/>
    </reaction>
</comment>
<evidence type="ECO:0000256" key="2">
    <source>
        <dbReference type="ARBA" id="ARBA00022605"/>
    </source>
</evidence>
<dbReference type="GO" id="GO:0019877">
    <property type="term" value="P:diaminopimelate biosynthetic process"/>
    <property type="evidence" value="ECO:0007669"/>
    <property type="project" value="UniProtKB-UniRule"/>
</dbReference>
<dbReference type="PATRIC" id="fig|1123384.7.peg.1718"/>
<comment type="subcellular location">
    <subcellularLocation>
        <location evidence="12">Cytoplasm</location>
    </subcellularLocation>
</comment>
<comment type="pathway">
    <text evidence="8 12">Amino-acid biosynthesis; L-lysine biosynthesis via DAP pathway; (S)-tetrahydrodipicolinate from L-aspartate: step 4/4.</text>
</comment>
<proteinExistence type="inferred from homology"/>
<dbReference type="GO" id="GO:0009089">
    <property type="term" value="P:lysine biosynthetic process via diaminopimelate"/>
    <property type="evidence" value="ECO:0007669"/>
    <property type="project" value="UniProtKB-UniRule"/>
</dbReference>
<dbReference type="HAMAP" id="MF_00102">
    <property type="entry name" value="DapB"/>
    <property type="match status" value="1"/>
</dbReference>
<feature type="binding site" evidence="12">
    <location>
        <begin position="71"/>
        <end position="73"/>
    </location>
    <ligand>
        <name>NAD(+)</name>
        <dbReference type="ChEBI" id="CHEBI:57540"/>
    </ligand>
</feature>
<dbReference type="GO" id="GO:0005829">
    <property type="term" value="C:cytosol"/>
    <property type="evidence" value="ECO:0007669"/>
    <property type="project" value="TreeGrafter"/>
</dbReference>
<dbReference type="KEGG" id="phy:AJ81_08575"/>
<dbReference type="SUPFAM" id="SSF51735">
    <property type="entry name" value="NAD(P)-binding Rossmann-fold domains"/>
    <property type="match status" value="1"/>
</dbReference>
<keyword evidence="6 12" id="KW-0520">NAD</keyword>
<dbReference type="PIRSF" id="PIRSF000161">
    <property type="entry name" value="DHPR"/>
    <property type="match status" value="1"/>
</dbReference>
<dbReference type="UniPathway" id="UPA00034">
    <property type="reaction ID" value="UER00018"/>
</dbReference>
<keyword evidence="2 12" id="KW-0028">Amino-acid biosynthesis</keyword>
<feature type="binding site" evidence="12">
    <location>
        <begin position="7"/>
        <end position="12"/>
    </location>
    <ligand>
        <name>NAD(+)</name>
        <dbReference type="ChEBI" id="CHEBI:57540"/>
    </ligand>
</feature>
<dbReference type="Proteomes" id="UP000077469">
    <property type="component" value="Chromosome"/>
</dbReference>
<keyword evidence="16" id="KW-1185">Reference proteome</keyword>
<evidence type="ECO:0000256" key="12">
    <source>
        <dbReference type="HAMAP-Rule" id="MF_00102"/>
    </source>
</evidence>
<comment type="caution">
    <text evidence="12">Was originally thought to be a dihydrodipicolinate reductase (DHDPR), catalyzing the conversion of dihydrodipicolinate to tetrahydrodipicolinate. However, it was shown in E.coli that the substrate of the enzymatic reaction is not dihydrodipicolinate (DHDP) but in fact (2S,4S)-4-hydroxy-2,3,4,5-tetrahydrodipicolinic acid (HTPA), the product released by the DapA-catalyzed reaction.</text>
</comment>
<dbReference type="InterPro" id="IPR023940">
    <property type="entry name" value="DHDPR_bac"/>
</dbReference>
<evidence type="ECO:0000256" key="11">
    <source>
        <dbReference type="ARBA" id="ARBA00049396"/>
    </source>
</evidence>
<feature type="active site" description="Proton donor/acceptor" evidence="12">
    <location>
        <position position="127"/>
    </location>
</feature>
<feature type="active site" description="Proton donor" evidence="12">
    <location>
        <position position="131"/>
    </location>
</feature>
<accession>A0A0X1KSM9</accession>
<comment type="similarity">
    <text evidence="1 12">Belongs to the DapB family.</text>
</comment>
<dbReference type="GO" id="GO:0008839">
    <property type="term" value="F:4-hydroxy-tetrahydrodipicolinate reductase"/>
    <property type="evidence" value="ECO:0007669"/>
    <property type="project" value="UniProtKB-EC"/>
</dbReference>
<feature type="binding site" evidence="12">
    <location>
        <position position="128"/>
    </location>
    <ligand>
        <name>(S)-2,3,4,5-tetrahydrodipicolinate</name>
        <dbReference type="ChEBI" id="CHEBI:16845"/>
    </ligand>
</feature>
<sequence length="229" mass="25646">MKYGIVGSKGKMGREIMEYFSSFGDECVVEKDVDHFVERDVPQLIIDFSSPQGLKESVELCRKYNCGLIVGTTGLTDESFRLLGELSKTLPVVQSYNFSSGMSIMKEILKAFREQFKDWDCAMIEIHHSQKKDAPSGTAKMLKEVIQRDLSISSIRVGGIFGEHTVIFSNAGEVVEISHRALSRRAFSIGVRRAALFLLTKEKGFFTYEDVLKGVDKAAEELRGISELL</sequence>